<evidence type="ECO:0008006" key="5">
    <source>
        <dbReference type="Google" id="ProtNLM"/>
    </source>
</evidence>
<organism evidence="2 4">
    <name type="scientific">Adineta steineri</name>
    <dbReference type="NCBI Taxonomy" id="433720"/>
    <lineage>
        <taxon>Eukaryota</taxon>
        <taxon>Metazoa</taxon>
        <taxon>Spiralia</taxon>
        <taxon>Gnathifera</taxon>
        <taxon>Rotifera</taxon>
        <taxon>Eurotatoria</taxon>
        <taxon>Bdelloidea</taxon>
        <taxon>Adinetida</taxon>
        <taxon>Adinetidae</taxon>
        <taxon>Adineta</taxon>
    </lineage>
</organism>
<dbReference type="PANTHER" id="PTHR46579:SF1">
    <property type="entry name" value="F5_8 TYPE C DOMAIN-CONTAINING PROTEIN"/>
    <property type="match status" value="1"/>
</dbReference>
<protein>
    <recommendedName>
        <fullName evidence="5">Transposase domain-containing protein</fullName>
    </recommendedName>
</protein>
<feature type="region of interest" description="Disordered" evidence="1">
    <location>
        <begin position="1"/>
        <end position="20"/>
    </location>
</feature>
<gene>
    <name evidence="2" type="ORF">OKA104_LOCUS23337</name>
    <name evidence="3" type="ORF">OXD698_LOCUS33501</name>
</gene>
<sequence>MVERSERRQKKTNQQYTRRVRYKRKRSLVSLLSSSSISSTISDRSFTFDEKFNEPKPNAPSNDSFTSVSLPLIMDDFNDEDFDVSTDTENDVLHISSSSSDSNGNSSDDESDTVHMNSHLLDQRPLYSSTSITVCQFSRDILEFCRISHVPDKQRTNLLDLFRQYLPSPNLVPKTGDDLLGSIGIEKLYQSEKMCGICYSSTAHGICSTVDCIHEKMKIPSDDIVEVISFDLTEQLKVLINQNIELLQTYQDQARTQTTFDVNDIVRGDVYQSILKVHKDLFISVMIHSDGVPLYKSKNFSAWPILGAVLELPPYSRTRADNILLLALWLGKKKPNFNVIFEKLSKQLTYLKNQGVETIANQKIKIFFPMLMGDMPALSAMLRSMNFIHDVLRRPRSFANVHRWKASEVRTFILYIGVPILAEFLPEESIGDLALYNTILRLLHDHWQNDKKLSDSITSLIKIYIKNLSKNINSDLYPPKLLTISTHTHLHLPFQCRKFGRLDWLTNFIFESFLGFLKAFVKGSSGAGNQIAFAFISNFFLSKTQGNAKRRYGHFSINNETFGSNILKIEAGEPISSFLYKNGHVSSTTIFFSRLHYLNITYHSFMYSRKGSTCSYLVSYEKNGILFYGYILCFLLTNGNCSAVIQTLTRVNYSLTSSFLSYKYVTAIKDFIDNVYIAVKRVEPSLFIFDDVDVCAVTCLRSRCFCVPFGDESMILTSYSCAYEHN</sequence>
<feature type="region of interest" description="Disordered" evidence="1">
    <location>
        <begin position="93"/>
        <end position="114"/>
    </location>
</feature>
<accession>A0A819GED6</accession>
<dbReference type="Proteomes" id="UP000663881">
    <property type="component" value="Unassembled WGS sequence"/>
</dbReference>
<evidence type="ECO:0000256" key="1">
    <source>
        <dbReference type="SAM" id="MobiDB-lite"/>
    </source>
</evidence>
<dbReference type="EMBL" id="CAJOAY010001773">
    <property type="protein sequence ID" value="CAF3884831.1"/>
    <property type="molecule type" value="Genomic_DNA"/>
</dbReference>
<dbReference type="PANTHER" id="PTHR46579">
    <property type="entry name" value="F5/8 TYPE C DOMAIN-CONTAINING PROTEIN-RELATED"/>
    <property type="match status" value="1"/>
</dbReference>
<feature type="compositionally biased region" description="Low complexity" evidence="1">
    <location>
        <begin position="96"/>
        <end position="106"/>
    </location>
</feature>
<name>A0A819GED6_9BILA</name>
<proteinExistence type="predicted"/>
<evidence type="ECO:0000313" key="2">
    <source>
        <dbReference type="EMBL" id="CAF3884831.1"/>
    </source>
</evidence>
<dbReference type="Proteomes" id="UP000663844">
    <property type="component" value="Unassembled WGS sequence"/>
</dbReference>
<evidence type="ECO:0000313" key="4">
    <source>
        <dbReference type="Proteomes" id="UP000663881"/>
    </source>
</evidence>
<dbReference type="AlphaFoldDB" id="A0A819GED6"/>
<evidence type="ECO:0000313" key="3">
    <source>
        <dbReference type="EMBL" id="CAF4067204.1"/>
    </source>
</evidence>
<dbReference type="EMBL" id="CAJOAZ010004603">
    <property type="protein sequence ID" value="CAF4067204.1"/>
    <property type="molecule type" value="Genomic_DNA"/>
</dbReference>
<reference evidence="2" key="1">
    <citation type="submission" date="2021-02" db="EMBL/GenBank/DDBJ databases">
        <authorList>
            <person name="Nowell W R."/>
        </authorList>
    </citation>
    <scope>NUCLEOTIDE SEQUENCE</scope>
</reference>
<comment type="caution">
    <text evidence="2">The sequence shown here is derived from an EMBL/GenBank/DDBJ whole genome shotgun (WGS) entry which is preliminary data.</text>
</comment>